<dbReference type="InterPro" id="IPR011009">
    <property type="entry name" value="Kinase-like_dom_sf"/>
</dbReference>
<dbReference type="EMBL" id="CAJZBQ010000024">
    <property type="protein sequence ID" value="CAG9319862.1"/>
    <property type="molecule type" value="Genomic_DNA"/>
</dbReference>
<dbReference type="Pfam" id="PF00069">
    <property type="entry name" value="Pkinase"/>
    <property type="match status" value="1"/>
</dbReference>
<organism evidence="2 3">
    <name type="scientific">Blepharisma stoltei</name>
    <dbReference type="NCBI Taxonomy" id="1481888"/>
    <lineage>
        <taxon>Eukaryota</taxon>
        <taxon>Sar</taxon>
        <taxon>Alveolata</taxon>
        <taxon>Ciliophora</taxon>
        <taxon>Postciliodesmatophora</taxon>
        <taxon>Heterotrichea</taxon>
        <taxon>Heterotrichida</taxon>
        <taxon>Blepharismidae</taxon>
        <taxon>Blepharisma</taxon>
    </lineage>
</organism>
<feature type="domain" description="Protein kinase" evidence="1">
    <location>
        <begin position="121"/>
        <end position="371"/>
    </location>
</feature>
<dbReference type="PROSITE" id="PS50011">
    <property type="entry name" value="PROTEIN_KINASE_DOM"/>
    <property type="match status" value="1"/>
</dbReference>
<accession>A0AAU9J6D7</accession>
<reference evidence="2" key="1">
    <citation type="submission" date="2021-09" db="EMBL/GenBank/DDBJ databases">
        <authorList>
            <consortium name="AG Swart"/>
            <person name="Singh M."/>
            <person name="Singh A."/>
            <person name="Seah K."/>
            <person name="Emmerich C."/>
        </authorList>
    </citation>
    <scope>NUCLEOTIDE SEQUENCE</scope>
    <source>
        <strain evidence="2">ATCC30299</strain>
    </source>
</reference>
<dbReference type="PANTHER" id="PTHR24362:SF309">
    <property type="entry name" value="PROTEIN KINASE DOMAIN-CONTAINING PROTEIN"/>
    <property type="match status" value="1"/>
</dbReference>
<dbReference type="InterPro" id="IPR000719">
    <property type="entry name" value="Prot_kinase_dom"/>
</dbReference>
<dbReference type="GO" id="GO:0004672">
    <property type="term" value="F:protein kinase activity"/>
    <property type="evidence" value="ECO:0007669"/>
    <property type="project" value="InterPro"/>
</dbReference>
<dbReference type="SUPFAM" id="SSF56112">
    <property type="entry name" value="Protein kinase-like (PK-like)"/>
    <property type="match status" value="1"/>
</dbReference>
<name>A0AAU9J6D7_9CILI</name>
<proteinExistence type="predicted"/>
<evidence type="ECO:0000313" key="2">
    <source>
        <dbReference type="EMBL" id="CAG9319862.1"/>
    </source>
</evidence>
<dbReference type="AlphaFoldDB" id="A0AAU9J6D7"/>
<gene>
    <name evidence="2" type="ORF">BSTOLATCC_MIC25107</name>
</gene>
<sequence>MAMTLLSITFAACKPRITSVIFSITLSQIFNICRIIKMKPSNSLTAKRQKYVREANLPIDPDWLDNHSDMSASTSNLDFYNAESYKTNSESSRIEDSDLLNFLKLKIREKLQKLQDNRNLIKNSLRIKKSQFQSINFQNWFKPKKDQMYSDLFYCKLADEYYFLKAIYSDKKIFKVPLLVYCNSRLRHENIVKTCGYTKINNQKYIVLEYLPKTLYEYLDDTLDLKQRLGLILDIGRGLCFMHMKNTVLMNLSPWSVFISPEGKAVIFDLDCCSNLNMETQSEMTYKEQDFASPEALNGNRGFYCDVYSYGLMVYYILTQGPYSEYIGLDDIPEKFQDIVKVMLRNNPYERPDIDFCYKQFENLERELQNR</sequence>
<dbReference type="Gene3D" id="1.10.510.10">
    <property type="entry name" value="Transferase(Phosphotransferase) domain 1"/>
    <property type="match status" value="1"/>
</dbReference>
<evidence type="ECO:0000313" key="3">
    <source>
        <dbReference type="Proteomes" id="UP001162131"/>
    </source>
</evidence>
<dbReference type="PANTHER" id="PTHR24362">
    <property type="entry name" value="SERINE/THREONINE-PROTEIN KINASE NEK"/>
    <property type="match status" value="1"/>
</dbReference>
<protein>
    <recommendedName>
        <fullName evidence="1">Protein kinase domain-containing protein</fullName>
    </recommendedName>
</protein>
<dbReference type="GO" id="GO:0005524">
    <property type="term" value="F:ATP binding"/>
    <property type="evidence" value="ECO:0007669"/>
    <property type="project" value="InterPro"/>
</dbReference>
<comment type="caution">
    <text evidence="2">The sequence shown here is derived from an EMBL/GenBank/DDBJ whole genome shotgun (WGS) entry which is preliminary data.</text>
</comment>
<dbReference type="Proteomes" id="UP001162131">
    <property type="component" value="Unassembled WGS sequence"/>
</dbReference>
<evidence type="ECO:0000259" key="1">
    <source>
        <dbReference type="PROSITE" id="PS50011"/>
    </source>
</evidence>
<keyword evidence="3" id="KW-1185">Reference proteome</keyword>